<dbReference type="RefSeq" id="WP_105531451.1">
    <property type="nucleotide sequence ID" value="NZ_PUGF01000007.1"/>
</dbReference>
<dbReference type="PROSITE" id="PS50931">
    <property type="entry name" value="HTH_LYSR"/>
    <property type="match status" value="1"/>
</dbReference>
<evidence type="ECO:0000313" key="7">
    <source>
        <dbReference type="Proteomes" id="UP000237839"/>
    </source>
</evidence>
<dbReference type="PANTHER" id="PTHR30419:SF8">
    <property type="entry name" value="NITROGEN ASSIMILATION TRANSCRIPTIONAL ACTIVATOR-RELATED"/>
    <property type="match status" value="1"/>
</dbReference>
<dbReference type="InterPro" id="IPR050950">
    <property type="entry name" value="HTH-type_LysR_regulators"/>
</dbReference>
<dbReference type="Proteomes" id="UP000237839">
    <property type="component" value="Unassembled WGS sequence"/>
</dbReference>
<sequence>MRNSASEKFVRHYLKIKHLVLMVELGRHGSISRAAQSVHMTQSAVSKLLAEIEYALNVTLFERQPRGIFPTRYGEVMIRRAEAALNEMTVAQQEIDERRSGLCGRVALGTVLAPSISVVPRAIQILKQRYARINVSVTVDTSVQLLQKLRSAELDLVIGHQLNPDEEFTFEAIRDEPHSLFVRAGHPWLTHTDLSLKSLLEGSWILPSPGSILRARLTNLFLAQGLDCPSGTVETEDISLISVLLADSNMIVALPREAMRVYLDAGLLDELPFQLGIGLEAYGFMMRSRCRLSLSAELMLDALRASQAMRLMESPARTGLAPTFHFHIPTIS</sequence>
<protein>
    <submittedName>
        <fullName evidence="6">Transcriptional regulator</fullName>
    </submittedName>
</protein>
<dbReference type="SUPFAM" id="SSF53850">
    <property type="entry name" value="Periplasmic binding protein-like II"/>
    <property type="match status" value="1"/>
</dbReference>
<keyword evidence="2" id="KW-0805">Transcription regulation</keyword>
<proteinExistence type="inferred from homology"/>
<dbReference type="InterPro" id="IPR036388">
    <property type="entry name" value="WH-like_DNA-bd_sf"/>
</dbReference>
<dbReference type="Gene3D" id="3.40.190.10">
    <property type="entry name" value="Periplasmic binding protein-like II"/>
    <property type="match status" value="2"/>
</dbReference>
<keyword evidence="7" id="KW-1185">Reference proteome</keyword>
<comment type="caution">
    <text evidence="6">The sequence shown here is derived from an EMBL/GenBank/DDBJ whole genome shotgun (WGS) entry which is preliminary data.</text>
</comment>
<organism evidence="6 7">
    <name type="scientific">Solimicrobium silvestre</name>
    <dbReference type="NCBI Taxonomy" id="2099400"/>
    <lineage>
        <taxon>Bacteria</taxon>
        <taxon>Pseudomonadati</taxon>
        <taxon>Pseudomonadota</taxon>
        <taxon>Betaproteobacteria</taxon>
        <taxon>Burkholderiales</taxon>
        <taxon>Oxalobacteraceae</taxon>
        <taxon>Solimicrobium</taxon>
    </lineage>
</organism>
<dbReference type="PRINTS" id="PR00039">
    <property type="entry name" value="HTHLYSR"/>
</dbReference>
<evidence type="ECO:0000256" key="2">
    <source>
        <dbReference type="ARBA" id="ARBA00023015"/>
    </source>
</evidence>
<dbReference type="InterPro" id="IPR005119">
    <property type="entry name" value="LysR_subst-bd"/>
</dbReference>
<evidence type="ECO:0000256" key="4">
    <source>
        <dbReference type="ARBA" id="ARBA00023163"/>
    </source>
</evidence>
<evidence type="ECO:0000313" key="6">
    <source>
        <dbReference type="EMBL" id="PRC93399.1"/>
    </source>
</evidence>
<reference evidence="6 7" key="1">
    <citation type="submission" date="2018-02" db="EMBL/GenBank/DDBJ databases">
        <title>Solimicrobium silvestre gen. nov., sp. nov., isolated from alpine forest soil.</title>
        <authorList>
            <person name="Margesin R."/>
            <person name="Albuquerque L."/>
            <person name="Zhang D.-C."/>
            <person name="Froufe H.J.C."/>
            <person name="Severino R."/>
            <person name="Roxo I."/>
            <person name="Egas C."/>
            <person name="Da Costa M.S."/>
        </authorList>
    </citation>
    <scope>NUCLEOTIDE SEQUENCE [LARGE SCALE GENOMIC DNA]</scope>
    <source>
        <strain evidence="6 7">S20-91</strain>
    </source>
</reference>
<dbReference type="Gene3D" id="1.10.10.10">
    <property type="entry name" value="Winged helix-like DNA-binding domain superfamily/Winged helix DNA-binding domain"/>
    <property type="match status" value="1"/>
</dbReference>
<evidence type="ECO:0000256" key="1">
    <source>
        <dbReference type="ARBA" id="ARBA00009437"/>
    </source>
</evidence>
<dbReference type="GO" id="GO:0003700">
    <property type="term" value="F:DNA-binding transcription factor activity"/>
    <property type="evidence" value="ECO:0007669"/>
    <property type="project" value="InterPro"/>
</dbReference>
<dbReference type="OrthoDB" id="5914299at2"/>
<dbReference type="InterPro" id="IPR000847">
    <property type="entry name" value="LysR_HTH_N"/>
</dbReference>
<keyword evidence="4" id="KW-0804">Transcription</keyword>
<gene>
    <name evidence="6" type="ORF">S2091_1786</name>
</gene>
<dbReference type="SUPFAM" id="SSF46785">
    <property type="entry name" value="Winged helix' DNA-binding domain"/>
    <property type="match status" value="1"/>
</dbReference>
<dbReference type="AlphaFoldDB" id="A0A2S9H088"/>
<accession>A0A2S9H088</accession>
<dbReference type="InterPro" id="IPR036390">
    <property type="entry name" value="WH_DNA-bd_sf"/>
</dbReference>
<feature type="domain" description="HTH lysR-type" evidence="5">
    <location>
        <begin position="14"/>
        <end position="71"/>
    </location>
</feature>
<name>A0A2S9H088_9BURK</name>
<dbReference type="Pfam" id="PF00126">
    <property type="entry name" value="HTH_1"/>
    <property type="match status" value="1"/>
</dbReference>
<keyword evidence="3" id="KW-0238">DNA-binding</keyword>
<dbReference type="GO" id="GO:0003677">
    <property type="term" value="F:DNA binding"/>
    <property type="evidence" value="ECO:0007669"/>
    <property type="project" value="UniProtKB-KW"/>
</dbReference>
<dbReference type="Pfam" id="PF03466">
    <property type="entry name" value="LysR_substrate"/>
    <property type="match status" value="1"/>
</dbReference>
<evidence type="ECO:0000259" key="5">
    <source>
        <dbReference type="PROSITE" id="PS50931"/>
    </source>
</evidence>
<evidence type="ECO:0000256" key="3">
    <source>
        <dbReference type="ARBA" id="ARBA00023125"/>
    </source>
</evidence>
<comment type="similarity">
    <text evidence="1">Belongs to the LysR transcriptional regulatory family.</text>
</comment>
<dbReference type="PANTHER" id="PTHR30419">
    <property type="entry name" value="HTH-TYPE TRANSCRIPTIONAL REGULATOR YBHD"/>
    <property type="match status" value="1"/>
</dbReference>
<dbReference type="EMBL" id="PUGF01000007">
    <property type="protein sequence ID" value="PRC93399.1"/>
    <property type="molecule type" value="Genomic_DNA"/>
</dbReference>
<dbReference type="GO" id="GO:0005829">
    <property type="term" value="C:cytosol"/>
    <property type="evidence" value="ECO:0007669"/>
    <property type="project" value="TreeGrafter"/>
</dbReference>